<comment type="caution">
    <text evidence="6">The sequence shown here is derived from an EMBL/GenBank/DDBJ whole genome shotgun (WGS) entry which is preliminary data.</text>
</comment>
<dbReference type="AlphaFoldDB" id="A0A1V8SS66"/>
<dbReference type="InterPro" id="IPR029058">
    <property type="entry name" value="AB_hydrolase_fold"/>
</dbReference>
<evidence type="ECO:0000256" key="5">
    <source>
        <dbReference type="SAM" id="MobiDB-lite"/>
    </source>
</evidence>
<keyword evidence="2 4" id="KW-0442">Lipid degradation</keyword>
<sequence length="573" mass="63026">MASLFSSFSSSLSSLNPINSFPDYHGQYAVGTVDVEIPISDLPSPSEAPEGAVETAAFRIFYPCERPGCHDKSRPVRWVAKPQKETISAFARFLGAKDRMASAISLLPQHLYWIKLPAHRNAEILTPPTSTGRWPVTVFSHGLAGSRNTYSYICGDLASHGMVVIALDHRDGSSPMQHVRATAAAPARSISPVKITHEPGPEAYEGRDKQLRIRLWEVSVAFEALMKIDAGETLDNLDDNTSSSRGVRSEVLKRFEGVLDIHRPGKVSWAGHSFGAATIVQLLKSVHYYQEKPAEVTKPLLVPNSDAAIVQQIMPESPALLLDMWCLPFRSPEQSWLYDRPLPSYSHGGPKGDNVLSVLSESFHRWTANRDVTRHIIAAPMTSRRPSLVPQLSREKGKLLPNWARLRDDSPSSAQDSGYASERSPSPRPVPSRKASSPSSHTPDQAATPTTHQHTPGPHMFYPLRSQHFNQSDFGILFPWLTRRFAKAEEPEPIIDLNVRAMVQVARDAGIEVGGSDDLEILQKDSGIRWWISVPVADEVGALAAGEGVGRRLSARSQAPVDVARDGETSMEM</sequence>
<dbReference type="InterPro" id="IPR016715">
    <property type="entry name" value="PAF_acetylhydro_eukaryote"/>
</dbReference>
<dbReference type="Proteomes" id="UP000192596">
    <property type="component" value="Unassembled WGS sequence"/>
</dbReference>
<evidence type="ECO:0000313" key="6">
    <source>
        <dbReference type="EMBL" id="OQO01996.1"/>
    </source>
</evidence>
<evidence type="ECO:0000313" key="7">
    <source>
        <dbReference type="Proteomes" id="UP000192596"/>
    </source>
</evidence>
<feature type="region of interest" description="Disordered" evidence="5">
    <location>
        <begin position="400"/>
        <end position="464"/>
    </location>
</feature>
<keyword evidence="1 4" id="KW-0378">Hydrolase</keyword>
<dbReference type="SUPFAM" id="SSF53474">
    <property type="entry name" value="alpha/beta-Hydrolases"/>
    <property type="match status" value="1"/>
</dbReference>
<evidence type="ECO:0000256" key="2">
    <source>
        <dbReference type="ARBA" id="ARBA00022963"/>
    </source>
</evidence>
<accession>A0A1V8SS66</accession>
<keyword evidence="7" id="KW-1185">Reference proteome</keyword>
<dbReference type="GO" id="GO:0003847">
    <property type="term" value="F:1-alkyl-2-acetylglycerophosphocholine esterase activity"/>
    <property type="evidence" value="ECO:0007669"/>
    <property type="project" value="UniProtKB-UniRule"/>
</dbReference>
<proteinExistence type="inferred from homology"/>
<dbReference type="Pfam" id="PF03403">
    <property type="entry name" value="PAF-AH_p_II"/>
    <property type="match status" value="1"/>
</dbReference>
<dbReference type="EC" id="3.1.1.47" evidence="4"/>
<dbReference type="Gene3D" id="3.40.50.1820">
    <property type="entry name" value="alpha/beta hydrolase"/>
    <property type="match status" value="1"/>
</dbReference>
<comment type="similarity">
    <text evidence="4">Belongs to the serine esterase family.</text>
</comment>
<organism evidence="6 7">
    <name type="scientific">Cryoendolithus antarcticus</name>
    <dbReference type="NCBI Taxonomy" id="1507870"/>
    <lineage>
        <taxon>Eukaryota</taxon>
        <taxon>Fungi</taxon>
        <taxon>Dikarya</taxon>
        <taxon>Ascomycota</taxon>
        <taxon>Pezizomycotina</taxon>
        <taxon>Dothideomycetes</taxon>
        <taxon>Dothideomycetidae</taxon>
        <taxon>Cladosporiales</taxon>
        <taxon>Cladosporiaceae</taxon>
        <taxon>Cryoendolithus</taxon>
    </lineage>
</organism>
<dbReference type="PIRSF" id="PIRSF018169">
    <property type="entry name" value="PAF_acetylhydrolase"/>
    <property type="match status" value="1"/>
</dbReference>
<evidence type="ECO:0000256" key="3">
    <source>
        <dbReference type="ARBA" id="ARBA00023098"/>
    </source>
</evidence>
<comment type="catalytic activity">
    <reaction evidence="4">
        <text>a 1-O-alkyl-2-acetyl-sn-glycero-3-phosphocholine + H2O = a 1-O-alkyl-sn-glycero-3-phosphocholine + acetate + H(+)</text>
        <dbReference type="Rhea" id="RHEA:17777"/>
        <dbReference type="ChEBI" id="CHEBI:15377"/>
        <dbReference type="ChEBI" id="CHEBI:15378"/>
        <dbReference type="ChEBI" id="CHEBI:30089"/>
        <dbReference type="ChEBI" id="CHEBI:30909"/>
        <dbReference type="ChEBI" id="CHEBI:36707"/>
        <dbReference type="EC" id="3.1.1.47"/>
    </reaction>
</comment>
<gene>
    <name evidence="6" type="ORF">B0A48_12469</name>
</gene>
<dbReference type="PANTHER" id="PTHR10272:SF7">
    <property type="entry name" value="PHOSPHOLIPASE-RELATED"/>
    <property type="match status" value="1"/>
</dbReference>
<evidence type="ECO:0000256" key="4">
    <source>
        <dbReference type="PIRNR" id="PIRNR018169"/>
    </source>
</evidence>
<dbReference type="InParanoid" id="A0A1V8SS66"/>
<name>A0A1V8SS66_9PEZI</name>
<dbReference type="EMBL" id="NAJO01000029">
    <property type="protein sequence ID" value="OQO01996.1"/>
    <property type="molecule type" value="Genomic_DNA"/>
</dbReference>
<dbReference type="PANTHER" id="PTHR10272">
    <property type="entry name" value="PLATELET-ACTIVATING FACTOR ACETYLHYDROLASE"/>
    <property type="match status" value="1"/>
</dbReference>
<reference evidence="7" key="1">
    <citation type="submission" date="2017-03" db="EMBL/GenBank/DDBJ databases">
        <title>Genomes of endolithic fungi from Antarctica.</title>
        <authorList>
            <person name="Coleine C."/>
            <person name="Masonjones S."/>
            <person name="Stajich J.E."/>
        </authorList>
    </citation>
    <scope>NUCLEOTIDE SEQUENCE [LARGE SCALE GENOMIC DNA]</scope>
    <source>
        <strain evidence="7">CCFEE 5527</strain>
    </source>
</reference>
<dbReference type="OrthoDB" id="2363873at2759"/>
<feature type="compositionally biased region" description="Low complexity" evidence="5">
    <location>
        <begin position="432"/>
        <end position="456"/>
    </location>
</feature>
<dbReference type="STRING" id="1507870.A0A1V8SS66"/>
<dbReference type="GO" id="GO:0016042">
    <property type="term" value="P:lipid catabolic process"/>
    <property type="evidence" value="ECO:0007669"/>
    <property type="project" value="UniProtKB-KW"/>
</dbReference>
<keyword evidence="3 4" id="KW-0443">Lipid metabolism</keyword>
<protein>
    <recommendedName>
        <fullName evidence="4">Putative phospholipase</fullName>
        <ecNumber evidence="4">3.1.1.47</ecNumber>
    </recommendedName>
</protein>
<evidence type="ECO:0000256" key="1">
    <source>
        <dbReference type="ARBA" id="ARBA00022801"/>
    </source>
</evidence>